<organism evidence="1 2">
    <name type="scientific">Dovyalis caffra</name>
    <dbReference type="NCBI Taxonomy" id="77055"/>
    <lineage>
        <taxon>Eukaryota</taxon>
        <taxon>Viridiplantae</taxon>
        <taxon>Streptophyta</taxon>
        <taxon>Embryophyta</taxon>
        <taxon>Tracheophyta</taxon>
        <taxon>Spermatophyta</taxon>
        <taxon>Magnoliopsida</taxon>
        <taxon>eudicotyledons</taxon>
        <taxon>Gunneridae</taxon>
        <taxon>Pentapetalae</taxon>
        <taxon>rosids</taxon>
        <taxon>fabids</taxon>
        <taxon>Malpighiales</taxon>
        <taxon>Salicaceae</taxon>
        <taxon>Flacourtieae</taxon>
        <taxon>Dovyalis</taxon>
    </lineage>
</organism>
<name>A0AAV1R193_9ROSI</name>
<dbReference type="Proteomes" id="UP001314170">
    <property type="component" value="Unassembled WGS sequence"/>
</dbReference>
<dbReference type="PANTHER" id="PTHR46067:SF24">
    <property type="entry name" value="ACYL-COA N-ACYLTRANSFERASES (NAT) SUPERFAMILY PROTEIN"/>
    <property type="match status" value="1"/>
</dbReference>
<dbReference type="InterPro" id="IPR016181">
    <property type="entry name" value="Acyl_CoA_acyltransferase"/>
</dbReference>
<proteinExistence type="predicted"/>
<keyword evidence="2" id="KW-1185">Reference proteome</keyword>
<gene>
    <name evidence="1" type="ORF">DCAF_LOCUS4786</name>
</gene>
<dbReference type="PANTHER" id="PTHR46067">
    <property type="entry name" value="ACYL-COA N-ACYLTRANSFERASES (NAT) SUPERFAMILY PROTEIN"/>
    <property type="match status" value="1"/>
</dbReference>
<accession>A0AAV1R193</accession>
<sequence>MVISNVFNEFPEIERLEGYVDVENKASKMVLEKAGFLKEGMLRKYFAVKVCYQDELALENAEELKTLRKG</sequence>
<comment type="caution">
    <text evidence="1">The sequence shown here is derived from an EMBL/GenBank/DDBJ whole genome shotgun (WGS) entry which is preliminary data.</text>
</comment>
<dbReference type="EMBL" id="CAWUPB010000851">
    <property type="protein sequence ID" value="CAK7327079.1"/>
    <property type="molecule type" value="Genomic_DNA"/>
</dbReference>
<evidence type="ECO:0000313" key="2">
    <source>
        <dbReference type="Proteomes" id="UP001314170"/>
    </source>
</evidence>
<evidence type="ECO:0008006" key="3">
    <source>
        <dbReference type="Google" id="ProtNLM"/>
    </source>
</evidence>
<dbReference type="AlphaFoldDB" id="A0AAV1R193"/>
<reference evidence="1 2" key="1">
    <citation type="submission" date="2024-01" db="EMBL/GenBank/DDBJ databases">
        <authorList>
            <person name="Waweru B."/>
        </authorList>
    </citation>
    <scope>NUCLEOTIDE SEQUENCE [LARGE SCALE GENOMIC DNA]</scope>
</reference>
<evidence type="ECO:0000313" key="1">
    <source>
        <dbReference type="EMBL" id="CAK7327079.1"/>
    </source>
</evidence>
<dbReference type="Gene3D" id="3.40.630.30">
    <property type="match status" value="1"/>
</dbReference>
<dbReference type="SUPFAM" id="SSF55729">
    <property type="entry name" value="Acyl-CoA N-acyltransferases (Nat)"/>
    <property type="match status" value="1"/>
</dbReference>
<protein>
    <recommendedName>
        <fullName evidence="3">N-acetyltransferase domain-containing protein</fullName>
    </recommendedName>
</protein>